<organism evidence="4 5">
    <name type="scientific">Nothophoma quercina</name>
    <dbReference type="NCBI Taxonomy" id="749835"/>
    <lineage>
        <taxon>Eukaryota</taxon>
        <taxon>Fungi</taxon>
        <taxon>Dikarya</taxon>
        <taxon>Ascomycota</taxon>
        <taxon>Pezizomycotina</taxon>
        <taxon>Dothideomycetes</taxon>
        <taxon>Pleosporomycetidae</taxon>
        <taxon>Pleosporales</taxon>
        <taxon>Pleosporineae</taxon>
        <taxon>Didymellaceae</taxon>
        <taxon>Nothophoma</taxon>
    </lineage>
</organism>
<dbReference type="Gene3D" id="3.40.50.300">
    <property type="entry name" value="P-loop containing nucleotide triphosphate hydrolases"/>
    <property type="match status" value="1"/>
</dbReference>
<feature type="signal peptide" evidence="2">
    <location>
        <begin position="1"/>
        <end position="27"/>
    </location>
</feature>
<dbReference type="Proteomes" id="UP001521222">
    <property type="component" value="Unassembled WGS sequence"/>
</dbReference>
<evidence type="ECO:0000313" key="5">
    <source>
        <dbReference type="Proteomes" id="UP001521222"/>
    </source>
</evidence>
<dbReference type="PANTHER" id="PTHR10039:SF15">
    <property type="entry name" value="NACHT DOMAIN-CONTAINING PROTEIN"/>
    <property type="match status" value="1"/>
</dbReference>
<evidence type="ECO:0000259" key="3">
    <source>
        <dbReference type="Pfam" id="PF24883"/>
    </source>
</evidence>
<dbReference type="InterPro" id="IPR056884">
    <property type="entry name" value="NPHP3-like_N"/>
</dbReference>
<feature type="domain" description="Nephrocystin 3-like N-terminal" evidence="3">
    <location>
        <begin position="203"/>
        <end position="292"/>
    </location>
</feature>
<proteinExistence type="predicted"/>
<feature type="chain" id="PRO_5045791495" description="Nephrocystin 3-like N-terminal domain-containing protein" evidence="2">
    <location>
        <begin position="28"/>
        <end position="473"/>
    </location>
</feature>
<dbReference type="SUPFAM" id="SSF52540">
    <property type="entry name" value="P-loop containing nucleoside triphosphate hydrolases"/>
    <property type="match status" value="1"/>
</dbReference>
<dbReference type="PANTHER" id="PTHR10039">
    <property type="entry name" value="AMELOGENIN"/>
    <property type="match status" value="1"/>
</dbReference>
<dbReference type="InterPro" id="IPR027417">
    <property type="entry name" value="P-loop_NTPase"/>
</dbReference>
<dbReference type="EMBL" id="JAKIXB020000001">
    <property type="protein sequence ID" value="KAL1611771.1"/>
    <property type="molecule type" value="Genomic_DNA"/>
</dbReference>
<protein>
    <recommendedName>
        <fullName evidence="3">Nephrocystin 3-like N-terminal domain-containing protein</fullName>
    </recommendedName>
</protein>
<keyword evidence="1" id="KW-0677">Repeat</keyword>
<sequence>MDAAASIIAILQLSAVVLGYLTDVAHASKERAVCAREVSNNHALLTDLRFRIEINDNTKPWNVSLRGLAAENGPLEQYKAALQELQDRLTDGGKLQRFGKALVWKFDKEEIASIQARIDRLKHYVQIALQMDHFKLSKAFERGLSSIERDVAITREDVNVIRVQQTSAQSQADAAERKRFFEWISITDYSTKQSDILAQRQDGTGAWFFLKPEVVKWLNEPGSTLFCRGMPGAGKTIMSAITVDHVMRQAKSSRMGVAFVFCQYKTNEKQTFISLLAALLRQLLQTQPNVMWPAAKPHKVPTSIKRRPTVDWEADLKEPYAQDGADLAAIAANPIDRLYEKFKVDTVPNLAEIQDALAYVATSFSTIHVIVDALDECANFGTRRELVRYLQELQSQADIRLLATSRFHSDIEEKFQGVPTLEIRASDEDIKRYVAAQIDDLPRCIRDDSSLFLQVQNKITEAVNGMYAIKVLQ</sequence>
<comment type="caution">
    <text evidence="4">The sequence shown here is derived from an EMBL/GenBank/DDBJ whole genome shotgun (WGS) entry which is preliminary data.</text>
</comment>
<dbReference type="Pfam" id="PF24883">
    <property type="entry name" value="NPHP3_N"/>
    <property type="match status" value="2"/>
</dbReference>
<feature type="domain" description="Nephrocystin 3-like N-terminal" evidence="3">
    <location>
        <begin position="345"/>
        <end position="406"/>
    </location>
</feature>
<evidence type="ECO:0000256" key="2">
    <source>
        <dbReference type="SAM" id="SignalP"/>
    </source>
</evidence>
<name>A0ABR3S501_9PLEO</name>
<reference evidence="4 5" key="1">
    <citation type="submission" date="2024-02" db="EMBL/GenBank/DDBJ databases">
        <title>De novo assembly and annotation of 12 fungi associated with fruit tree decline syndrome in Ontario, Canada.</title>
        <authorList>
            <person name="Sulman M."/>
            <person name="Ellouze W."/>
            <person name="Ilyukhin E."/>
        </authorList>
    </citation>
    <scope>NUCLEOTIDE SEQUENCE [LARGE SCALE GENOMIC DNA]</scope>
    <source>
        <strain evidence="4 5">M97-236</strain>
    </source>
</reference>
<evidence type="ECO:0000256" key="1">
    <source>
        <dbReference type="ARBA" id="ARBA00022737"/>
    </source>
</evidence>
<keyword evidence="5" id="KW-1185">Reference proteome</keyword>
<gene>
    <name evidence="4" type="ORF">SLS59_000490</name>
</gene>
<evidence type="ECO:0000313" key="4">
    <source>
        <dbReference type="EMBL" id="KAL1611771.1"/>
    </source>
</evidence>
<keyword evidence="2" id="KW-0732">Signal</keyword>
<accession>A0ABR3S501</accession>